<dbReference type="EMBL" id="MG525183">
    <property type="protein sequence ID" value="AVA09648.1"/>
    <property type="molecule type" value="Genomic_DNA"/>
</dbReference>
<dbReference type="InterPro" id="IPR000169">
    <property type="entry name" value="Pept_cys_AS"/>
</dbReference>
<feature type="chain" id="PRO_5018747198" evidence="6">
    <location>
        <begin position="23"/>
        <end position="352"/>
    </location>
</feature>
<evidence type="ECO:0000256" key="2">
    <source>
        <dbReference type="ARBA" id="ARBA00022670"/>
    </source>
</evidence>
<dbReference type="CDD" id="cd02620">
    <property type="entry name" value="Peptidase_C1A_CathepsinB"/>
    <property type="match status" value="1"/>
</dbReference>
<dbReference type="Pfam" id="PF00112">
    <property type="entry name" value="Peptidase_C1"/>
    <property type="match status" value="1"/>
</dbReference>
<dbReference type="Gene3D" id="3.90.70.10">
    <property type="entry name" value="Cysteine proteinases"/>
    <property type="match status" value="1"/>
</dbReference>
<keyword evidence="3" id="KW-0378">Hydrolase</keyword>
<dbReference type="InterPro" id="IPR000668">
    <property type="entry name" value="Peptidase_C1A_C"/>
</dbReference>
<evidence type="ECO:0000259" key="7">
    <source>
        <dbReference type="SMART" id="SM00645"/>
    </source>
</evidence>
<dbReference type="GO" id="GO:0008234">
    <property type="term" value="F:cysteine-type peptidase activity"/>
    <property type="evidence" value="ECO:0007669"/>
    <property type="project" value="UniProtKB-KW"/>
</dbReference>
<organism evidence="8">
    <name type="scientific">Heterodera avenae</name>
    <name type="common">Cereal cyst nematode worm</name>
    <dbReference type="NCBI Taxonomy" id="34510"/>
    <lineage>
        <taxon>Eukaryota</taxon>
        <taxon>Metazoa</taxon>
        <taxon>Ecdysozoa</taxon>
        <taxon>Nematoda</taxon>
        <taxon>Chromadorea</taxon>
        <taxon>Rhabditida</taxon>
        <taxon>Tylenchina</taxon>
        <taxon>Tylenchomorpha</taxon>
        <taxon>Tylenchoidea</taxon>
        <taxon>Heteroderidae</taxon>
        <taxon>Heteroderinae</taxon>
        <taxon>Heterodera</taxon>
    </lineage>
</organism>
<evidence type="ECO:0000313" key="8">
    <source>
        <dbReference type="EMBL" id="AVA09648.1"/>
    </source>
</evidence>
<evidence type="ECO:0000256" key="1">
    <source>
        <dbReference type="ARBA" id="ARBA00008455"/>
    </source>
</evidence>
<reference evidence="8" key="1">
    <citation type="journal article" date="2018" name="Front. Plant Sci.">
        <title>Large-Scale Identification and Characterization of Heterodera avenae Putative Effectors Suppressing or Inducing Cell Death in Nicotiana benthamiana.</title>
        <authorList>
            <person name="Chen C."/>
            <person name="Chen Y."/>
            <person name="Jian H."/>
            <person name="Yang D."/>
            <person name="Dai Y."/>
            <person name="Pan L."/>
            <person name="Shi F."/>
            <person name="Yang S."/>
            <person name="Liu Q."/>
        </authorList>
    </citation>
    <scope>NUCLEOTIDE SEQUENCE</scope>
    <source>
        <strain evidence="8">Isotig08596b</strain>
    </source>
</reference>
<dbReference type="InterPro" id="IPR013128">
    <property type="entry name" value="Peptidase_C1A"/>
</dbReference>
<dbReference type="PROSITE" id="PS00640">
    <property type="entry name" value="THIOL_PROTEASE_ASN"/>
    <property type="match status" value="1"/>
</dbReference>
<dbReference type="InterPro" id="IPR025661">
    <property type="entry name" value="Pept_asp_AS"/>
</dbReference>
<dbReference type="InterPro" id="IPR038765">
    <property type="entry name" value="Papain-like_cys_pep_sf"/>
</dbReference>
<feature type="domain" description="Peptidase C1A papain C-terminal" evidence="7">
    <location>
        <begin position="99"/>
        <end position="345"/>
    </location>
</feature>
<name>A0A2L0VDH4_HETAV</name>
<dbReference type="PROSITE" id="PS00639">
    <property type="entry name" value="THIOL_PROTEASE_HIS"/>
    <property type="match status" value="1"/>
</dbReference>
<protein>
    <submittedName>
        <fullName evidence="8">Putative effector protein</fullName>
    </submittedName>
</protein>
<dbReference type="PROSITE" id="PS00139">
    <property type="entry name" value="THIOL_PROTEASE_CYS"/>
    <property type="match status" value="1"/>
</dbReference>
<evidence type="ECO:0000256" key="3">
    <source>
        <dbReference type="ARBA" id="ARBA00022801"/>
    </source>
</evidence>
<dbReference type="SUPFAM" id="SSF54001">
    <property type="entry name" value="Cysteine proteinases"/>
    <property type="match status" value="1"/>
</dbReference>
<keyword evidence="6" id="KW-0732">Signal</keyword>
<keyword evidence="5" id="KW-1015">Disulfide bond</keyword>
<dbReference type="InterPro" id="IPR025660">
    <property type="entry name" value="Pept_his_AS"/>
</dbReference>
<dbReference type="PANTHER" id="PTHR12411">
    <property type="entry name" value="CYSTEINE PROTEASE FAMILY C1-RELATED"/>
    <property type="match status" value="1"/>
</dbReference>
<feature type="signal peptide" evidence="6">
    <location>
        <begin position="1"/>
        <end position="22"/>
    </location>
</feature>
<sequence>MMPAGILLLLWHLANVFIACDGNVPRAQIEKTIANAEALVTQVNELKISWKAKLHHKFAKMTPEEQQQLMGVRRPFPEKSKKKGTQLKSERPSVVNTTIPVNFDARQYFPKCAGVIDKIQDQSACGSCWAVSVASVITDRICIASDGAQRVNISALDLLSCETHSFGCNGGWEDKAFEHYVKSGLCTGSDFGAQLGCKPYPWAPVAHPSQVPLHKTPKCTHYCRNSVYNMTYAKDKYYGKNARVFDDGNVEAIQAEIMRAGPVTAAFLVYEDFVYYASGVYQHVAGKVRGGHAVRIIGWGYDTDSKLPYWLVANSWNSDWGDDGFFRIRMGTDECGFETWGISFADANQSED</sequence>
<dbReference type="GO" id="GO:0006508">
    <property type="term" value="P:proteolysis"/>
    <property type="evidence" value="ECO:0007669"/>
    <property type="project" value="UniProtKB-KW"/>
</dbReference>
<proteinExistence type="inferred from homology"/>
<comment type="similarity">
    <text evidence="1">Belongs to the peptidase C1 family.</text>
</comment>
<dbReference type="AlphaFoldDB" id="A0A2L0VDH4"/>
<dbReference type="SMART" id="SM00645">
    <property type="entry name" value="Pept_C1"/>
    <property type="match status" value="1"/>
</dbReference>
<keyword evidence="2" id="KW-0645">Protease</keyword>
<dbReference type="PRINTS" id="PR00705">
    <property type="entry name" value="PAPAIN"/>
</dbReference>
<evidence type="ECO:0000256" key="6">
    <source>
        <dbReference type="SAM" id="SignalP"/>
    </source>
</evidence>
<evidence type="ECO:0000256" key="4">
    <source>
        <dbReference type="ARBA" id="ARBA00022807"/>
    </source>
</evidence>
<keyword evidence="4" id="KW-0788">Thiol protease</keyword>
<accession>A0A2L0VDH4</accession>
<evidence type="ECO:0000256" key="5">
    <source>
        <dbReference type="ARBA" id="ARBA00023157"/>
    </source>
</evidence>